<name>A0A511JAI2_9CELL</name>
<feature type="transmembrane region" description="Helical" evidence="1">
    <location>
        <begin position="89"/>
        <end position="110"/>
    </location>
</feature>
<dbReference type="OrthoDB" id="9788974at2"/>
<dbReference type="AlphaFoldDB" id="A0A511JAI2"/>
<dbReference type="EMBL" id="BJWG01000006">
    <property type="protein sequence ID" value="GEL94988.1"/>
    <property type="molecule type" value="Genomic_DNA"/>
</dbReference>
<feature type="transmembrane region" description="Helical" evidence="1">
    <location>
        <begin position="63"/>
        <end position="82"/>
    </location>
</feature>
<evidence type="ECO:0008006" key="4">
    <source>
        <dbReference type="Google" id="ProtNLM"/>
    </source>
</evidence>
<keyword evidence="1" id="KW-0812">Transmembrane</keyword>
<protein>
    <recommendedName>
        <fullName evidence="4">DoxX family membrane protein</fullName>
    </recommendedName>
</protein>
<keyword evidence="1" id="KW-1133">Transmembrane helix</keyword>
<dbReference type="Proteomes" id="UP000321720">
    <property type="component" value="Unassembled WGS sequence"/>
</dbReference>
<feature type="transmembrane region" description="Helical" evidence="1">
    <location>
        <begin position="23"/>
        <end position="43"/>
    </location>
</feature>
<gene>
    <name evidence="2" type="ORF">CCO02nite_16460</name>
</gene>
<evidence type="ECO:0000256" key="1">
    <source>
        <dbReference type="SAM" id="Phobius"/>
    </source>
</evidence>
<evidence type="ECO:0000313" key="2">
    <source>
        <dbReference type="EMBL" id="GEL94988.1"/>
    </source>
</evidence>
<proteinExistence type="predicted"/>
<sequence>MTTATSPIPPDPATSRSGRVARAAGQLTLAAILLTAGATHLTVAREEFRAQVPPWLPLDPDTVVVGSGVVELALGAALATTWRQPARAWVGVTAAAFFVAVFPGNVAQLVEHRDAFGLDTDAKRLARLPFQALLVGGALVATDVRRLVRRRR</sequence>
<dbReference type="RefSeq" id="WP_146842649.1">
    <property type="nucleotide sequence ID" value="NZ_BJWG01000006.1"/>
</dbReference>
<dbReference type="PANTHER" id="PTHR36974">
    <property type="entry name" value="MEMBRANE PROTEIN-RELATED"/>
    <property type="match status" value="1"/>
</dbReference>
<evidence type="ECO:0000313" key="3">
    <source>
        <dbReference type="Proteomes" id="UP000321720"/>
    </source>
</evidence>
<keyword evidence="3" id="KW-1185">Reference proteome</keyword>
<dbReference type="PANTHER" id="PTHR36974:SF1">
    <property type="entry name" value="DOXX FAMILY MEMBRANE PROTEIN"/>
    <property type="match status" value="1"/>
</dbReference>
<accession>A0A511JAI2</accession>
<feature type="transmembrane region" description="Helical" evidence="1">
    <location>
        <begin position="130"/>
        <end position="148"/>
    </location>
</feature>
<organism evidence="2 3">
    <name type="scientific">Cellulomonas composti</name>
    <dbReference type="NCBI Taxonomy" id="266130"/>
    <lineage>
        <taxon>Bacteria</taxon>
        <taxon>Bacillati</taxon>
        <taxon>Actinomycetota</taxon>
        <taxon>Actinomycetes</taxon>
        <taxon>Micrococcales</taxon>
        <taxon>Cellulomonadaceae</taxon>
        <taxon>Cellulomonas</taxon>
    </lineage>
</organism>
<comment type="caution">
    <text evidence="2">The sequence shown here is derived from an EMBL/GenBank/DDBJ whole genome shotgun (WGS) entry which is preliminary data.</text>
</comment>
<keyword evidence="1" id="KW-0472">Membrane</keyword>
<reference evidence="2 3" key="1">
    <citation type="submission" date="2019-07" db="EMBL/GenBank/DDBJ databases">
        <title>Whole genome shotgun sequence of Cellulomonas composti NBRC 100758.</title>
        <authorList>
            <person name="Hosoyama A."/>
            <person name="Uohara A."/>
            <person name="Ohji S."/>
            <person name="Ichikawa N."/>
        </authorList>
    </citation>
    <scope>NUCLEOTIDE SEQUENCE [LARGE SCALE GENOMIC DNA]</scope>
    <source>
        <strain evidence="2 3">NBRC 100758</strain>
    </source>
</reference>